<evidence type="ECO:0000313" key="2">
    <source>
        <dbReference type="Proteomes" id="UP000054270"/>
    </source>
</evidence>
<name>A0A0D2P4V5_HYPSF</name>
<dbReference type="EMBL" id="KN817643">
    <property type="protein sequence ID" value="KJA15490.1"/>
    <property type="molecule type" value="Genomic_DNA"/>
</dbReference>
<proteinExistence type="predicted"/>
<gene>
    <name evidence="1" type="ORF">HYPSUDRAFT_366088</name>
</gene>
<dbReference type="Proteomes" id="UP000054270">
    <property type="component" value="Unassembled WGS sequence"/>
</dbReference>
<reference evidence="2" key="1">
    <citation type="submission" date="2014-04" db="EMBL/GenBank/DDBJ databases">
        <title>Evolutionary Origins and Diversification of the Mycorrhizal Mutualists.</title>
        <authorList>
            <consortium name="DOE Joint Genome Institute"/>
            <consortium name="Mycorrhizal Genomics Consortium"/>
            <person name="Kohler A."/>
            <person name="Kuo A."/>
            <person name="Nagy L.G."/>
            <person name="Floudas D."/>
            <person name="Copeland A."/>
            <person name="Barry K.W."/>
            <person name="Cichocki N."/>
            <person name="Veneault-Fourrey C."/>
            <person name="LaButti K."/>
            <person name="Lindquist E.A."/>
            <person name="Lipzen A."/>
            <person name="Lundell T."/>
            <person name="Morin E."/>
            <person name="Murat C."/>
            <person name="Riley R."/>
            <person name="Ohm R."/>
            <person name="Sun H."/>
            <person name="Tunlid A."/>
            <person name="Henrissat B."/>
            <person name="Grigoriev I.V."/>
            <person name="Hibbett D.S."/>
            <person name="Martin F."/>
        </authorList>
    </citation>
    <scope>NUCLEOTIDE SEQUENCE [LARGE SCALE GENOMIC DNA]</scope>
    <source>
        <strain evidence="2">FD-334 SS-4</strain>
    </source>
</reference>
<sequence length="90" mass="9960">MRGAAFNEYASSRTIHPRRGVKIAERDPPPPTTRCVCMCSSHTAACPCLTVDKILRVRGQPARRRTSQANLISSCALMYSGIAFALHQYH</sequence>
<protein>
    <submittedName>
        <fullName evidence="1">Uncharacterized protein</fullName>
    </submittedName>
</protein>
<accession>A0A0D2P4V5</accession>
<dbReference type="AlphaFoldDB" id="A0A0D2P4V5"/>
<organism evidence="1 2">
    <name type="scientific">Hypholoma sublateritium (strain FD-334 SS-4)</name>
    <dbReference type="NCBI Taxonomy" id="945553"/>
    <lineage>
        <taxon>Eukaryota</taxon>
        <taxon>Fungi</taxon>
        <taxon>Dikarya</taxon>
        <taxon>Basidiomycota</taxon>
        <taxon>Agaricomycotina</taxon>
        <taxon>Agaricomycetes</taxon>
        <taxon>Agaricomycetidae</taxon>
        <taxon>Agaricales</taxon>
        <taxon>Agaricineae</taxon>
        <taxon>Strophariaceae</taxon>
        <taxon>Hypholoma</taxon>
    </lineage>
</organism>
<keyword evidence="2" id="KW-1185">Reference proteome</keyword>
<evidence type="ECO:0000313" key="1">
    <source>
        <dbReference type="EMBL" id="KJA15490.1"/>
    </source>
</evidence>